<keyword evidence="3" id="KW-1185">Reference proteome</keyword>
<dbReference type="Pfam" id="PF04993">
    <property type="entry name" value="TfoX_N"/>
    <property type="match status" value="1"/>
</dbReference>
<dbReference type="Proteomes" id="UP000261704">
    <property type="component" value="Chromosome"/>
</dbReference>
<evidence type="ECO:0000313" key="3">
    <source>
        <dbReference type="Proteomes" id="UP000261704"/>
    </source>
</evidence>
<dbReference type="InterPro" id="IPR007076">
    <property type="entry name" value="TfoX_N"/>
</dbReference>
<accession>A0A347UEY8</accession>
<feature type="domain" description="TfoX N-terminal" evidence="1">
    <location>
        <begin position="13"/>
        <end position="102"/>
    </location>
</feature>
<dbReference type="SUPFAM" id="SSF159894">
    <property type="entry name" value="YgaC/TfoX-N like"/>
    <property type="match status" value="1"/>
</dbReference>
<organism evidence="2 3">
    <name type="scientific">Profundibacter amoris</name>
    <dbReference type="NCBI Taxonomy" id="2171755"/>
    <lineage>
        <taxon>Bacteria</taxon>
        <taxon>Pseudomonadati</taxon>
        <taxon>Pseudomonadota</taxon>
        <taxon>Alphaproteobacteria</taxon>
        <taxon>Rhodobacterales</taxon>
        <taxon>Paracoccaceae</taxon>
        <taxon>Profundibacter</taxon>
    </lineage>
</organism>
<protein>
    <submittedName>
        <fullName evidence="2">TfoX family protein</fullName>
    </submittedName>
</protein>
<dbReference type="EMBL" id="CP032125">
    <property type="protein sequence ID" value="AXX97416.1"/>
    <property type="molecule type" value="Genomic_DNA"/>
</dbReference>
<proteinExistence type="predicted"/>
<dbReference type="KEGG" id="pamo:BAR1_05395"/>
<name>A0A347UEY8_9RHOB</name>
<dbReference type="AlphaFoldDB" id="A0A347UEY8"/>
<gene>
    <name evidence="2" type="ORF">BAR1_05395</name>
</gene>
<dbReference type="Gene3D" id="3.30.1460.30">
    <property type="entry name" value="YgaC/TfoX-N like chaperone"/>
    <property type="match status" value="1"/>
</dbReference>
<dbReference type="RefSeq" id="WP_118942073.1">
    <property type="nucleotide sequence ID" value="NZ_CP032125.1"/>
</dbReference>
<reference evidence="2 3" key="1">
    <citation type="submission" date="2018-09" db="EMBL/GenBank/DDBJ databases">
        <title>Profundibacter amoris BAR1 gen. nov., sp. nov., a new member of the Roseobacter clade isolated at Lokis Castle Vent Field on the Arctic Mid-Oceanic Ridge.</title>
        <authorList>
            <person name="Le Moine Bauer S."/>
            <person name="Sjoeberg A.G."/>
            <person name="L'Haridon S."/>
            <person name="Stokke R."/>
            <person name="Roalkvam I."/>
            <person name="Steen I.H."/>
            <person name="Dahle H."/>
        </authorList>
    </citation>
    <scope>NUCLEOTIDE SEQUENCE [LARGE SCALE GENOMIC DNA]</scope>
    <source>
        <strain evidence="2 3">BAR1</strain>
    </source>
</reference>
<dbReference type="OrthoDB" id="1524907at2"/>
<sequence>MSINDTDIAFVHDMFDPLGRITTRKMMGGLSIYCNGTIFSMLDREGTLYLKAKGPFADEIAAAGARQFGVETGDKMAYWTLPDTANYDPDAVLIWGQKALDAL</sequence>
<evidence type="ECO:0000313" key="2">
    <source>
        <dbReference type="EMBL" id="AXX97416.1"/>
    </source>
</evidence>
<evidence type="ECO:0000259" key="1">
    <source>
        <dbReference type="Pfam" id="PF04993"/>
    </source>
</evidence>